<dbReference type="HOGENOM" id="CLU_615389_0_0_1"/>
<dbReference type="Gene3D" id="1.20.1050.10">
    <property type="match status" value="1"/>
</dbReference>
<keyword evidence="2" id="KW-0808">Transferase</keyword>
<dbReference type="EC" id="2.5.1.18" evidence="1"/>
<feature type="transmembrane region" description="Helical" evidence="4">
    <location>
        <begin position="155"/>
        <end position="177"/>
    </location>
</feature>
<dbReference type="PANTHER" id="PTHR43900">
    <property type="entry name" value="GLUTATHIONE S-TRANSFERASE RHO"/>
    <property type="match status" value="1"/>
</dbReference>
<dbReference type="PROSITE" id="PS50404">
    <property type="entry name" value="GST_NTER"/>
    <property type="match status" value="1"/>
</dbReference>
<evidence type="ECO:0000259" key="5">
    <source>
        <dbReference type="PROSITE" id="PS50404"/>
    </source>
</evidence>
<evidence type="ECO:0000259" key="6">
    <source>
        <dbReference type="PROSITE" id="PS50405"/>
    </source>
</evidence>
<dbReference type="InterPro" id="IPR040079">
    <property type="entry name" value="Glutathione_S-Trfase"/>
</dbReference>
<protein>
    <recommendedName>
        <fullName evidence="1">glutathione transferase</fullName>
        <ecNumber evidence="1">2.5.1.18</ecNumber>
    </recommendedName>
</protein>
<evidence type="ECO:0000256" key="2">
    <source>
        <dbReference type="ARBA" id="ARBA00022679"/>
    </source>
</evidence>
<dbReference type="Gene3D" id="3.40.30.10">
    <property type="entry name" value="Glutaredoxin"/>
    <property type="match status" value="1"/>
</dbReference>
<dbReference type="SFLD" id="SFLDS00019">
    <property type="entry name" value="Glutathione_Transferase_(cytos"/>
    <property type="match status" value="1"/>
</dbReference>
<evidence type="ECO:0000256" key="1">
    <source>
        <dbReference type="ARBA" id="ARBA00012452"/>
    </source>
</evidence>
<dbReference type="InterPro" id="IPR010987">
    <property type="entry name" value="Glutathione-S-Trfase_C-like"/>
</dbReference>
<keyword evidence="4" id="KW-1133">Transmembrane helix</keyword>
<dbReference type="Proteomes" id="UP000054466">
    <property type="component" value="Unassembled WGS sequence"/>
</dbReference>
<feature type="transmembrane region" description="Helical" evidence="4">
    <location>
        <begin position="122"/>
        <end position="148"/>
    </location>
</feature>
<dbReference type="Pfam" id="PF02798">
    <property type="entry name" value="GST_N"/>
    <property type="match status" value="1"/>
</dbReference>
<accession>A0A0D2BYJ9</accession>
<dbReference type="GO" id="GO:0004364">
    <property type="term" value="F:glutathione transferase activity"/>
    <property type="evidence" value="ECO:0007669"/>
    <property type="project" value="UniProtKB-EC"/>
</dbReference>
<proteinExistence type="predicted"/>
<dbReference type="STRING" id="569365.A0A0D2BYJ9"/>
<keyword evidence="8" id="KW-1185">Reference proteome</keyword>
<feature type="domain" description="GST C-terminal" evidence="6">
    <location>
        <begin position="312"/>
        <end position="443"/>
    </location>
</feature>
<dbReference type="GO" id="GO:0006749">
    <property type="term" value="P:glutathione metabolic process"/>
    <property type="evidence" value="ECO:0007669"/>
    <property type="project" value="TreeGrafter"/>
</dbReference>
<evidence type="ECO:0000313" key="8">
    <source>
        <dbReference type="Proteomes" id="UP000054466"/>
    </source>
</evidence>
<dbReference type="SUPFAM" id="SSF52833">
    <property type="entry name" value="Thioredoxin-like"/>
    <property type="match status" value="1"/>
</dbReference>
<dbReference type="RefSeq" id="XP_016244434.1">
    <property type="nucleotide sequence ID" value="XM_016397243.1"/>
</dbReference>
<dbReference type="OrthoDB" id="249703at2759"/>
<dbReference type="InterPro" id="IPR004045">
    <property type="entry name" value="Glutathione_S-Trfase_N"/>
</dbReference>
<sequence length="445" mass="50769">MTPRLLQEVLKSTNGIPEFSNDKSHAHIRWTEMLPDDLRDYERHTSMQKNEHLVNPRREFLLRQYNKFRRWASIAAGITSVISALLSAFMESIMIYTIYKFYTTKTLFVEGRPWGPWARDSVLWPTFMLAVASIVTSLLALTALVALWCRAKHKAAFFSLLYAAVHIVAWVVVSVLYRVEKTEKDLWGWSCTDKARAIQQQLGSRKLNFESLCRLQASSWEVSVAEVVIKILTTSVSWYFSSRQEGLKTEIVGEIGSAVFNQTEDFRAKSIFGRVPLVEDGDVAIFESRAIARYLCLKYADVGPRLMPESTDVKVNGVWEMRLTLEAIEFDSHVAPVIGETLIRPALGKATDEAVVARHKPKLLDCLDVLDKALSKTPYMGGTEYSLVDIFYMPCMFTVSKCLDVFEGRPNLRRWWETVSAREAWKEVVKPLDDGYSQVVPGWNK</sequence>
<dbReference type="Pfam" id="PF00043">
    <property type="entry name" value="GST_C"/>
    <property type="match status" value="1"/>
</dbReference>
<name>A0A0D2BYJ9_9EURO</name>
<dbReference type="PANTHER" id="PTHR43900:SF3">
    <property type="entry name" value="GLUTATHIONE S-TRANSFERASE RHO"/>
    <property type="match status" value="1"/>
</dbReference>
<dbReference type="GO" id="GO:0005737">
    <property type="term" value="C:cytoplasm"/>
    <property type="evidence" value="ECO:0007669"/>
    <property type="project" value="TreeGrafter"/>
</dbReference>
<dbReference type="PROSITE" id="PS50405">
    <property type="entry name" value="GST_CTER"/>
    <property type="match status" value="1"/>
</dbReference>
<feature type="transmembrane region" description="Helical" evidence="4">
    <location>
        <begin position="71"/>
        <end position="102"/>
    </location>
</feature>
<dbReference type="InterPro" id="IPR004046">
    <property type="entry name" value="GST_C"/>
</dbReference>
<evidence type="ECO:0000256" key="4">
    <source>
        <dbReference type="SAM" id="Phobius"/>
    </source>
</evidence>
<gene>
    <name evidence="7" type="ORF">PV07_09946</name>
</gene>
<dbReference type="AlphaFoldDB" id="A0A0D2BYJ9"/>
<dbReference type="InterPro" id="IPR036249">
    <property type="entry name" value="Thioredoxin-like_sf"/>
</dbReference>
<dbReference type="InterPro" id="IPR036282">
    <property type="entry name" value="Glutathione-S-Trfase_C_sf"/>
</dbReference>
<dbReference type="GO" id="GO:0043295">
    <property type="term" value="F:glutathione binding"/>
    <property type="evidence" value="ECO:0007669"/>
    <property type="project" value="TreeGrafter"/>
</dbReference>
<keyword evidence="4" id="KW-0472">Membrane</keyword>
<dbReference type="EMBL" id="KN847045">
    <property type="protein sequence ID" value="KIW24218.1"/>
    <property type="molecule type" value="Genomic_DNA"/>
</dbReference>
<comment type="catalytic activity">
    <reaction evidence="3">
        <text>RX + glutathione = an S-substituted glutathione + a halide anion + H(+)</text>
        <dbReference type="Rhea" id="RHEA:16437"/>
        <dbReference type="ChEBI" id="CHEBI:15378"/>
        <dbReference type="ChEBI" id="CHEBI:16042"/>
        <dbReference type="ChEBI" id="CHEBI:17792"/>
        <dbReference type="ChEBI" id="CHEBI:57925"/>
        <dbReference type="ChEBI" id="CHEBI:90779"/>
        <dbReference type="EC" id="2.5.1.18"/>
    </reaction>
</comment>
<evidence type="ECO:0000313" key="7">
    <source>
        <dbReference type="EMBL" id="KIW24218.1"/>
    </source>
</evidence>
<organism evidence="7 8">
    <name type="scientific">Cladophialophora immunda</name>
    <dbReference type="NCBI Taxonomy" id="569365"/>
    <lineage>
        <taxon>Eukaryota</taxon>
        <taxon>Fungi</taxon>
        <taxon>Dikarya</taxon>
        <taxon>Ascomycota</taxon>
        <taxon>Pezizomycotina</taxon>
        <taxon>Eurotiomycetes</taxon>
        <taxon>Chaetothyriomycetidae</taxon>
        <taxon>Chaetothyriales</taxon>
        <taxon>Herpotrichiellaceae</taxon>
        <taxon>Cladophialophora</taxon>
    </lineage>
</organism>
<keyword evidence="4" id="KW-0812">Transmembrane</keyword>
<dbReference type="SUPFAM" id="SSF47616">
    <property type="entry name" value="GST C-terminal domain-like"/>
    <property type="match status" value="1"/>
</dbReference>
<reference evidence="7 8" key="1">
    <citation type="submission" date="2015-01" db="EMBL/GenBank/DDBJ databases">
        <title>The Genome Sequence of Cladophialophora immunda CBS83496.</title>
        <authorList>
            <consortium name="The Broad Institute Genomics Platform"/>
            <person name="Cuomo C."/>
            <person name="de Hoog S."/>
            <person name="Gorbushina A."/>
            <person name="Stielow B."/>
            <person name="Teixiera M."/>
            <person name="Abouelleil A."/>
            <person name="Chapman S.B."/>
            <person name="Priest M."/>
            <person name="Young S.K."/>
            <person name="Wortman J."/>
            <person name="Nusbaum C."/>
            <person name="Birren B."/>
        </authorList>
    </citation>
    <scope>NUCLEOTIDE SEQUENCE [LARGE SCALE GENOMIC DNA]</scope>
    <source>
        <strain evidence="7 8">CBS 83496</strain>
    </source>
</reference>
<dbReference type="GeneID" id="27349140"/>
<feature type="domain" description="GST N-terminal" evidence="5">
    <location>
        <begin position="220"/>
        <end position="303"/>
    </location>
</feature>
<evidence type="ECO:0000256" key="3">
    <source>
        <dbReference type="ARBA" id="ARBA00047960"/>
    </source>
</evidence>
<dbReference type="VEuPathDB" id="FungiDB:PV07_09946"/>